<dbReference type="Gene3D" id="1.25.40.10">
    <property type="entry name" value="Tetratricopeptide repeat domain"/>
    <property type="match status" value="1"/>
</dbReference>
<dbReference type="InterPro" id="IPR036388">
    <property type="entry name" value="WH-like_DNA-bd_sf"/>
</dbReference>
<gene>
    <name evidence="5" type="ORF">D9V32_13720</name>
</gene>
<dbReference type="SMART" id="SM00421">
    <property type="entry name" value="HTH_LUXR"/>
    <property type="match status" value="1"/>
</dbReference>
<dbReference type="InterPro" id="IPR016032">
    <property type="entry name" value="Sig_transdc_resp-reg_C-effctor"/>
</dbReference>
<dbReference type="InterPro" id="IPR011990">
    <property type="entry name" value="TPR-like_helical_dom_sf"/>
</dbReference>
<feature type="domain" description="HTH luxR-type" evidence="4">
    <location>
        <begin position="447"/>
        <end position="512"/>
    </location>
</feature>
<dbReference type="Gene3D" id="1.10.10.10">
    <property type="entry name" value="Winged helix-like DNA-binding domain superfamily/Winged helix DNA-binding domain"/>
    <property type="match status" value="1"/>
</dbReference>
<dbReference type="InterPro" id="IPR000792">
    <property type="entry name" value="Tscrpt_reg_LuxR_C"/>
</dbReference>
<dbReference type="PANTHER" id="PTHR44688">
    <property type="entry name" value="DNA-BINDING TRANSCRIPTIONAL ACTIVATOR DEVR_DOSR"/>
    <property type="match status" value="1"/>
</dbReference>
<evidence type="ECO:0000256" key="1">
    <source>
        <dbReference type="ARBA" id="ARBA00023015"/>
    </source>
</evidence>
<sequence length="527" mass="58027">MLYWGDRREAVLSEITRIIADESWDDLAPIVDHSFFALSVTDPDVVHDLWQHVPDGWLNEHPRYLMSAAIARSGKLGYIAVHAEAQRRFEHWVEQTPRPETRDLLGVLTTRMRQAHAAGQFLRAAQLADEAERLIHTTTETSGFDDVLPSVLLLNGIAFLLTGHLRRARECFSESWRWATHVMPHPVAPIAAEHLALCLALMHEFSEAQHWLDLARKETPTRHVPSNRYPMTGLLAEGLIAIEHADDVATGRVLDAIGCRVSDTGFWWLEVHVRARAALHRGVSGPAILFVERELSSRARLAGPESAAGMLLRADLADLYQLVGNLPAAHRILERTGLPEEHPLLATSRVRLSLLEGNPRAALDRLTREAARDTEAGASLHTRWAVLRASALGQMGSPAAETAIREAAELIQFRSAPSAPGEADPATRRAIQELLRTPPTLSLLAYPYGRSSRLTARENDVLGLLSAEATLPEIAAGMHVSINTLKSHLRSLYRKLGVTTREEAVRVARHRAGSGVTETAAPTPVTG</sequence>
<dbReference type="OrthoDB" id="3178268at2"/>
<keyword evidence="1" id="KW-0805">Transcription regulation</keyword>
<dbReference type="RefSeq" id="WP_121649487.1">
    <property type="nucleotide sequence ID" value="NZ_RCUX01000012.1"/>
</dbReference>
<name>A0A3L7A260_9MICO</name>
<evidence type="ECO:0000313" key="5">
    <source>
        <dbReference type="EMBL" id="RLP74100.1"/>
    </source>
</evidence>
<dbReference type="SUPFAM" id="SSF48452">
    <property type="entry name" value="TPR-like"/>
    <property type="match status" value="1"/>
</dbReference>
<dbReference type="PANTHER" id="PTHR44688:SF16">
    <property type="entry name" value="DNA-BINDING TRANSCRIPTIONAL ACTIVATOR DEVR_DOSR"/>
    <property type="match status" value="1"/>
</dbReference>
<evidence type="ECO:0000256" key="3">
    <source>
        <dbReference type="ARBA" id="ARBA00023163"/>
    </source>
</evidence>
<dbReference type="Pfam" id="PF00196">
    <property type="entry name" value="GerE"/>
    <property type="match status" value="1"/>
</dbReference>
<dbReference type="GO" id="GO:0003677">
    <property type="term" value="F:DNA binding"/>
    <property type="evidence" value="ECO:0007669"/>
    <property type="project" value="UniProtKB-KW"/>
</dbReference>
<evidence type="ECO:0000313" key="6">
    <source>
        <dbReference type="Proteomes" id="UP000272503"/>
    </source>
</evidence>
<evidence type="ECO:0000259" key="4">
    <source>
        <dbReference type="PROSITE" id="PS50043"/>
    </source>
</evidence>
<dbReference type="PROSITE" id="PS50043">
    <property type="entry name" value="HTH_LUXR_2"/>
    <property type="match status" value="1"/>
</dbReference>
<dbReference type="AlphaFoldDB" id="A0A3L7A260"/>
<proteinExistence type="predicted"/>
<accession>A0A3L7A260</accession>
<comment type="caution">
    <text evidence="5">The sequence shown here is derived from an EMBL/GenBank/DDBJ whole genome shotgun (WGS) entry which is preliminary data.</text>
</comment>
<organism evidence="5 6">
    <name type="scientific">Mycetocola tolaasinivorans</name>
    <dbReference type="NCBI Taxonomy" id="76635"/>
    <lineage>
        <taxon>Bacteria</taxon>
        <taxon>Bacillati</taxon>
        <taxon>Actinomycetota</taxon>
        <taxon>Actinomycetes</taxon>
        <taxon>Micrococcales</taxon>
        <taxon>Microbacteriaceae</taxon>
        <taxon>Mycetocola</taxon>
    </lineage>
</organism>
<reference evidence="5 6" key="1">
    <citation type="submission" date="2018-10" db="EMBL/GenBank/DDBJ databases">
        <authorList>
            <person name="Li J."/>
        </authorList>
    </citation>
    <scope>NUCLEOTIDE SEQUENCE [LARGE SCALE GENOMIC DNA]</scope>
    <source>
        <strain evidence="5 6">IF 016277</strain>
    </source>
</reference>
<dbReference type="SUPFAM" id="SSF46894">
    <property type="entry name" value="C-terminal effector domain of the bipartite response regulators"/>
    <property type="match status" value="1"/>
</dbReference>
<keyword evidence="3" id="KW-0804">Transcription</keyword>
<evidence type="ECO:0000256" key="2">
    <source>
        <dbReference type="ARBA" id="ARBA00023125"/>
    </source>
</evidence>
<dbReference type="GO" id="GO:0006355">
    <property type="term" value="P:regulation of DNA-templated transcription"/>
    <property type="evidence" value="ECO:0007669"/>
    <property type="project" value="InterPro"/>
</dbReference>
<dbReference type="Proteomes" id="UP000272503">
    <property type="component" value="Unassembled WGS sequence"/>
</dbReference>
<dbReference type="EMBL" id="RCUX01000012">
    <property type="protein sequence ID" value="RLP74100.1"/>
    <property type="molecule type" value="Genomic_DNA"/>
</dbReference>
<keyword evidence="6" id="KW-1185">Reference proteome</keyword>
<keyword evidence="2" id="KW-0238">DNA-binding</keyword>
<protein>
    <recommendedName>
        <fullName evidence="4">HTH luxR-type domain-containing protein</fullName>
    </recommendedName>
</protein>
<dbReference type="CDD" id="cd06170">
    <property type="entry name" value="LuxR_C_like"/>
    <property type="match status" value="1"/>
</dbReference>